<proteinExistence type="predicted"/>
<gene>
    <name evidence="4" type="ORF">HII31_03517</name>
</gene>
<dbReference type="Pfam" id="PF20163">
    <property type="entry name" value="DUF6536"/>
    <property type="match status" value="1"/>
</dbReference>
<accession>A0A8H6RPZ5</accession>
<evidence type="ECO:0000259" key="3">
    <source>
        <dbReference type="Pfam" id="PF20163"/>
    </source>
</evidence>
<evidence type="ECO:0000313" key="5">
    <source>
        <dbReference type="Proteomes" id="UP000660729"/>
    </source>
</evidence>
<feature type="domain" description="DUF6536" evidence="3">
    <location>
        <begin position="103"/>
        <end position="253"/>
    </location>
</feature>
<keyword evidence="2" id="KW-1133">Transmembrane helix</keyword>
<keyword evidence="5" id="KW-1185">Reference proteome</keyword>
<evidence type="ECO:0000313" key="4">
    <source>
        <dbReference type="EMBL" id="KAF7195049.1"/>
    </source>
</evidence>
<organism evidence="4 5">
    <name type="scientific">Pseudocercospora fuligena</name>
    <dbReference type="NCBI Taxonomy" id="685502"/>
    <lineage>
        <taxon>Eukaryota</taxon>
        <taxon>Fungi</taxon>
        <taxon>Dikarya</taxon>
        <taxon>Ascomycota</taxon>
        <taxon>Pezizomycotina</taxon>
        <taxon>Dothideomycetes</taxon>
        <taxon>Dothideomycetidae</taxon>
        <taxon>Mycosphaerellales</taxon>
        <taxon>Mycosphaerellaceae</taxon>
        <taxon>Pseudocercospora</taxon>
    </lineage>
</organism>
<name>A0A8H6RPZ5_9PEZI</name>
<dbReference type="EMBL" id="JABCIY010000043">
    <property type="protein sequence ID" value="KAF7195049.1"/>
    <property type="molecule type" value="Genomic_DNA"/>
</dbReference>
<evidence type="ECO:0000256" key="1">
    <source>
        <dbReference type="SAM" id="MobiDB-lite"/>
    </source>
</evidence>
<dbReference type="OrthoDB" id="5429634at2759"/>
<keyword evidence="2" id="KW-0812">Transmembrane</keyword>
<reference evidence="4" key="1">
    <citation type="submission" date="2020-04" db="EMBL/GenBank/DDBJ databases">
        <title>Draft genome resource of the tomato pathogen Pseudocercospora fuligena.</title>
        <authorList>
            <person name="Zaccaron A."/>
        </authorList>
    </citation>
    <scope>NUCLEOTIDE SEQUENCE</scope>
    <source>
        <strain evidence="4">PF001</strain>
    </source>
</reference>
<feature type="transmembrane region" description="Helical" evidence="2">
    <location>
        <begin position="215"/>
        <end position="237"/>
    </location>
</feature>
<feature type="compositionally biased region" description="Polar residues" evidence="1">
    <location>
        <begin position="1"/>
        <end position="15"/>
    </location>
</feature>
<dbReference type="Proteomes" id="UP000660729">
    <property type="component" value="Unassembled WGS sequence"/>
</dbReference>
<sequence>MSQQQEEALLTSQDPLDSGDLDRFRTGTIGIEDYLDGRLNLSSKAPLDSSKEAQYSAISLNSLPDSAVGPESNSHVQQTPVGTQWSLQKALRPRRLSQWQGHRFGVALAAAVACSVLLTNILLVIIAVAKSSTTEGIATIYEGDCKVVTSWSTGLHVLINVLSSTLLAASNYTMQCLAAPTRQDIDRAHSKGKRLDIGTPSLHNMIRGFLPARRLSAWWLLCMSSLPIHFVFNSVLFKSTAVLKEVEVHIVSPGIFEDREPIHYNRWSQSLEWNCTSAGSALNKCWDDEDTDLCSNFTEYSRDLIGYQAWNNSASYFCLPPDTAYHLEPAPQARDTMWTCKTYSPWEADPDDLTETYNCSLGHDAHDKYRDIQSLTDSLTLPTLDNLTKPECLSAYARRFISDRGQLILVINDLHGKENIGYIGQRLDYSDDYGANPYDWMCPDECPNTALDGESTYACNFSCKTDDIETLQREVRASNNWTILTAAPGGNFGEWWEYDSGALLRDTFEIDYCLSPRVPQRCKLQLSFHLFAIVILCNLIKAATMVWTLFILKSTACYRQLTRCTGPIRALLIA</sequence>
<feature type="transmembrane region" description="Helical" evidence="2">
    <location>
        <begin position="104"/>
        <end position="128"/>
    </location>
</feature>
<keyword evidence="2" id="KW-0472">Membrane</keyword>
<dbReference type="InterPro" id="IPR046623">
    <property type="entry name" value="DUF6536"/>
</dbReference>
<protein>
    <recommendedName>
        <fullName evidence="3">DUF6536 domain-containing protein</fullName>
    </recommendedName>
</protein>
<comment type="caution">
    <text evidence="4">The sequence shown here is derived from an EMBL/GenBank/DDBJ whole genome shotgun (WGS) entry which is preliminary data.</text>
</comment>
<dbReference type="AlphaFoldDB" id="A0A8H6RPZ5"/>
<feature type="region of interest" description="Disordered" evidence="1">
    <location>
        <begin position="1"/>
        <end position="22"/>
    </location>
</feature>
<dbReference type="PANTHER" id="PTHR35395:SF1">
    <property type="entry name" value="DUF6536 DOMAIN-CONTAINING PROTEIN"/>
    <property type="match status" value="1"/>
</dbReference>
<feature type="transmembrane region" description="Helical" evidence="2">
    <location>
        <begin position="526"/>
        <end position="552"/>
    </location>
</feature>
<dbReference type="PANTHER" id="PTHR35395">
    <property type="entry name" value="DUF6536 DOMAIN-CONTAINING PROTEIN"/>
    <property type="match status" value="1"/>
</dbReference>
<feature type="transmembrane region" description="Helical" evidence="2">
    <location>
        <begin position="148"/>
        <end position="169"/>
    </location>
</feature>
<evidence type="ECO:0000256" key="2">
    <source>
        <dbReference type="SAM" id="Phobius"/>
    </source>
</evidence>